<dbReference type="GO" id="GO:0015031">
    <property type="term" value="P:protein transport"/>
    <property type="evidence" value="ECO:0007669"/>
    <property type="project" value="UniProtKB-KW"/>
</dbReference>
<keyword evidence="4" id="KW-0175">Coiled coil</keyword>
<dbReference type="InterPro" id="IPR008570">
    <property type="entry name" value="ESCRT-II_cplx_Vps25-sub"/>
</dbReference>
<dbReference type="InterPro" id="IPR014041">
    <property type="entry name" value="ESCRT-II_cplx_Vps25-sub_N"/>
</dbReference>
<dbReference type="InterPro" id="IPR036388">
    <property type="entry name" value="WH-like_DNA-bd_sf"/>
</dbReference>
<dbReference type="Gene3D" id="1.10.10.570">
    <property type="entry name" value="Winged helix' DNA-binding domain. Chain C. Domain 1"/>
    <property type="match status" value="1"/>
</dbReference>
<feature type="coiled-coil region" evidence="4">
    <location>
        <begin position="13"/>
        <end position="56"/>
    </location>
</feature>
<dbReference type="InterPro" id="IPR036390">
    <property type="entry name" value="WH_DNA-bd_sf"/>
</dbReference>
<dbReference type="SUPFAM" id="SSF46785">
    <property type="entry name" value="Winged helix' DNA-binding domain"/>
    <property type="match status" value="1"/>
</dbReference>
<proteinExistence type="inferred from homology"/>
<protein>
    <submittedName>
        <fullName evidence="5">Putative Vps25-like protein</fullName>
    </submittedName>
</protein>
<dbReference type="GO" id="GO:0071985">
    <property type="term" value="P:multivesicular body sorting pathway"/>
    <property type="evidence" value="ECO:0007669"/>
    <property type="project" value="InterPro"/>
</dbReference>
<evidence type="ECO:0000313" key="5">
    <source>
        <dbReference type="EMBL" id="AKC94901.1"/>
    </source>
</evidence>
<feature type="coiled-coil region" evidence="4">
    <location>
        <begin position="86"/>
        <end position="113"/>
    </location>
</feature>
<evidence type="ECO:0000256" key="1">
    <source>
        <dbReference type="ARBA" id="ARBA00009674"/>
    </source>
</evidence>
<reference evidence="5" key="1">
    <citation type="journal article" date="2015" name="Nature">
        <title>Complex archaea that bridge the gap between prokaryotes and eukaryotes.</title>
        <authorList>
            <person name="Spang A."/>
            <person name="Saw J.H."/>
            <person name="Jorgensen S.L."/>
            <person name="Zaremba-Niedzwiedzka K."/>
            <person name="Martijn J."/>
            <person name="Lind A.E."/>
            <person name="van Eijk R."/>
            <person name="Schleper C."/>
            <person name="Guy L."/>
            <person name="Ettema T.J."/>
        </authorList>
    </citation>
    <scope>NUCLEOTIDE SEQUENCE</scope>
</reference>
<evidence type="ECO:0000256" key="4">
    <source>
        <dbReference type="SAM" id="Coils"/>
    </source>
</evidence>
<evidence type="ECO:0000256" key="2">
    <source>
        <dbReference type="ARBA" id="ARBA00022448"/>
    </source>
</evidence>
<comment type="similarity">
    <text evidence="1">Belongs to the VPS25 family.</text>
</comment>
<keyword evidence="2" id="KW-0813">Transport</keyword>
<dbReference type="GO" id="GO:0042803">
    <property type="term" value="F:protein homodimerization activity"/>
    <property type="evidence" value="ECO:0007669"/>
    <property type="project" value="TreeGrafter"/>
</dbReference>
<name>A0A0F6PX17_9ZZZZ</name>
<dbReference type="AlphaFoldDB" id="A0A0F6PX17"/>
<organism evidence="5">
    <name type="scientific">uncultured organism</name>
    <dbReference type="NCBI Taxonomy" id="155900"/>
    <lineage>
        <taxon>unclassified sequences</taxon>
        <taxon>environmental samples</taxon>
    </lineage>
</organism>
<dbReference type="GO" id="GO:0005198">
    <property type="term" value="F:structural molecule activity"/>
    <property type="evidence" value="ECO:0007669"/>
    <property type="project" value="TreeGrafter"/>
</dbReference>
<keyword evidence="3" id="KW-0653">Protein transport</keyword>
<dbReference type="Gene3D" id="1.10.10.10">
    <property type="entry name" value="Winged helix-like DNA-binding domain superfamily/Winged helix DNA-binding domain"/>
    <property type="match status" value="1"/>
</dbReference>
<dbReference type="PANTHER" id="PTHR13149">
    <property type="entry name" value="VACUOLAR PROTEIN SORTING-ASSOCIATED PROTEIN VPS25"/>
    <property type="match status" value="1"/>
</dbReference>
<dbReference type="PANTHER" id="PTHR13149:SF0">
    <property type="entry name" value="VACUOLAR PROTEIN-SORTING-ASSOCIATED PROTEIN 25"/>
    <property type="match status" value="1"/>
</dbReference>
<dbReference type="Pfam" id="PF05871">
    <property type="entry name" value="ESCRT-II"/>
    <property type="match status" value="1"/>
</dbReference>
<evidence type="ECO:0000256" key="3">
    <source>
        <dbReference type="ARBA" id="ARBA00022927"/>
    </source>
</evidence>
<accession>A0A0F6PX17</accession>
<sequence>MERQKEKTEVVHRESKEKAGKELEELKKELAELKKLKEEKQALEREATQKDIIKQEDTNETDLDYIEEEFDKLQDLLSSQLGKIDQKAYEKQAAHIEEELQTLEEEIIGEKGLIEKKLTAHENLIEAYPWLEEERKKFMYSMPDKTKNNNDYHSWKSEWAKVLFDYARFAVIHIIYTRDLNSEKPFSNFNDRETYITKIVKELIKKKQAKWLSKKKDKARVYWKTLESWSDEIYNWAYENGKIEPIMVYELREAKQEDFSNLPIEDLEAIFKILAKSRRATVLKLDDGQLAFKIKLE</sequence>
<dbReference type="EMBL" id="KP869629">
    <property type="protein sequence ID" value="AKC94901.1"/>
    <property type="molecule type" value="Genomic_DNA"/>
</dbReference>